<evidence type="ECO:0000259" key="6">
    <source>
        <dbReference type="PROSITE" id="PS50016"/>
    </source>
</evidence>
<dbReference type="Proteomes" id="UP000230069">
    <property type="component" value="Unassembled WGS sequence"/>
</dbReference>
<feature type="compositionally biased region" description="Basic and acidic residues" evidence="5">
    <location>
        <begin position="411"/>
        <end position="420"/>
    </location>
</feature>
<dbReference type="CDD" id="cd16574">
    <property type="entry name" value="RING-HC_Topors"/>
    <property type="match status" value="1"/>
</dbReference>
<dbReference type="InterPro" id="IPR011011">
    <property type="entry name" value="Znf_FYVE_PHD"/>
</dbReference>
<name>A0A2G5F5K8_AQUCA</name>
<protein>
    <submittedName>
        <fullName evidence="8">Uncharacterized protein</fullName>
    </submittedName>
</protein>
<evidence type="ECO:0000313" key="9">
    <source>
        <dbReference type="Proteomes" id="UP000230069"/>
    </source>
</evidence>
<dbReference type="OrthoDB" id="365379at2759"/>
<keyword evidence="9" id="KW-1185">Reference proteome</keyword>
<proteinExistence type="predicted"/>
<dbReference type="PANTHER" id="PTHR47177">
    <property type="entry name" value="F18C1.6 PROTEIN"/>
    <property type="match status" value="1"/>
</dbReference>
<evidence type="ECO:0000313" key="8">
    <source>
        <dbReference type="EMBL" id="PIA63301.1"/>
    </source>
</evidence>
<dbReference type="Pfam" id="PF13639">
    <property type="entry name" value="zf-RING_2"/>
    <property type="match status" value="1"/>
</dbReference>
<dbReference type="PROSITE" id="PS50016">
    <property type="entry name" value="ZF_PHD_2"/>
    <property type="match status" value="1"/>
</dbReference>
<feature type="compositionally biased region" description="Basic and acidic residues" evidence="5">
    <location>
        <begin position="332"/>
        <end position="352"/>
    </location>
</feature>
<organism evidence="8 9">
    <name type="scientific">Aquilegia coerulea</name>
    <name type="common">Rocky mountain columbine</name>
    <dbReference type="NCBI Taxonomy" id="218851"/>
    <lineage>
        <taxon>Eukaryota</taxon>
        <taxon>Viridiplantae</taxon>
        <taxon>Streptophyta</taxon>
        <taxon>Embryophyta</taxon>
        <taxon>Tracheophyta</taxon>
        <taxon>Spermatophyta</taxon>
        <taxon>Magnoliopsida</taxon>
        <taxon>Ranunculales</taxon>
        <taxon>Ranunculaceae</taxon>
        <taxon>Thalictroideae</taxon>
        <taxon>Aquilegia</taxon>
    </lineage>
</organism>
<dbReference type="InterPro" id="IPR058746">
    <property type="entry name" value="Znf_RING-type_Topors"/>
</dbReference>
<dbReference type="PROSITE" id="PS00518">
    <property type="entry name" value="ZF_RING_1"/>
    <property type="match status" value="1"/>
</dbReference>
<dbReference type="Gene3D" id="3.30.40.10">
    <property type="entry name" value="Zinc/RING finger domain, C3HC4 (zinc finger)"/>
    <property type="match status" value="2"/>
</dbReference>
<dbReference type="SMART" id="SM00249">
    <property type="entry name" value="PHD"/>
    <property type="match status" value="1"/>
</dbReference>
<feature type="compositionally biased region" description="Basic and acidic residues" evidence="5">
    <location>
        <begin position="371"/>
        <end position="380"/>
    </location>
</feature>
<keyword evidence="3" id="KW-0862">Zinc</keyword>
<dbReference type="InterPro" id="IPR013083">
    <property type="entry name" value="Znf_RING/FYVE/PHD"/>
</dbReference>
<dbReference type="SUPFAM" id="SSF57850">
    <property type="entry name" value="RING/U-box"/>
    <property type="match status" value="1"/>
</dbReference>
<feature type="domain" description="PHD-type" evidence="6">
    <location>
        <begin position="144"/>
        <end position="193"/>
    </location>
</feature>
<dbReference type="InterPro" id="IPR017907">
    <property type="entry name" value="Znf_RING_CS"/>
</dbReference>
<reference evidence="8 9" key="1">
    <citation type="submission" date="2017-09" db="EMBL/GenBank/DDBJ databases">
        <title>WGS assembly of Aquilegia coerulea Goldsmith.</title>
        <authorList>
            <person name="Hodges S."/>
            <person name="Kramer E."/>
            <person name="Nordborg M."/>
            <person name="Tomkins J."/>
            <person name="Borevitz J."/>
            <person name="Derieg N."/>
            <person name="Yan J."/>
            <person name="Mihaltcheva S."/>
            <person name="Hayes R.D."/>
            <person name="Rokhsar D."/>
        </authorList>
    </citation>
    <scope>NUCLEOTIDE SEQUENCE [LARGE SCALE GENOMIC DNA]</scope>
    <source>
        <strain evidence="9">cv. Goldsmith</strain>
    </source>
</reference>
<dbReference type="InterPro" id="IPR001965">
    <property type="entry name" value="Znf_PHD"/>
</dbReference>
<dbReference type="FunCoup" id="A0A2G5F5K8">
    <property type="interactions" value="1211"/>
</dbReference>
<dbReference type="InterPro" id="IPR019787">
    <property type="entry name" value="Znf_PHD-finger"/>
</dbReference>
<feature type="compositionally biased region" description="Low complexity" evidence="5">
    <location>
        <begin position="353"/>
        <end position="367"/>
    </location>
</feature>
<keyword evidence="2 4" id="KW-0863">Zinc-finger</keyword>
<feature type="region of interest" description="Disordered" evidence="5">
    <location>
        <begin position="397"/>
        <end position="424"/>
    </location>
</feature>
<dbReference type="Pfam" id="PF00628">
    <property type="entry name" value="PHD"/>
    <property type="match status" value="1"/>
</dbReference>
<dbReference type="EMBL" id="KZ305019">
    <property type="protein sequence ID" value="PIA63301.1"/>
    <property type="molecule type" value="Genomic_DNA"/>
</dbReference>
<sequence length="670" mass="75312">MEETDSNLEEFSSPNKRQKTETQSPPFSSSKGKEKIEETEVEIEEPMNDSVESKVCGICFSEDDGKAMRGLIDSCNHYFCFVCIMEWSKVESRCPLCKQRFSTISRKPKHGVFLTERIVNVPVRNQVWHPLGNQTNEISDPYAQVNCTECMSSSDEHLLLLCDLCDSAAHTYCVGLGYTVPEGDWYCHECTVLRNEHLNRDDDTERQEFTGSGTTPKVATSVCGSETVQELCSRNVNRSLGRNSSCQDQVTSRVPDRGITLRTATTDRGITLGRNSSCRDEMTSHVRDRDITTTDSSVRTLSHCRNVHNRIKVMRRNWDAFRNGSISFSSKLSDKHGEKIKKQDNRAVDKSSKAQSSSSTNCTQNTTKDNVSGDKMNDKGPYDIDRAWKMLDIAQSVQRARGHTRNSRLQSKRDVPKEGKYTSSTVSLPESKLFQPKDMRVVTQEKKFNYRPVDIAQQKNMPLTFEERRPSGTHPSQSCELPLVKQAHTVDQIDIYNENSSDANRTLTNINKGIGSMQPVFQNDSSSKVSDVNYIRPESSASSCSKEELSKKSGMEKSYAKIMVRTDNGAKCEVQSLVKLNLKLLCRDKKLGVDGFKEVARLATHTILAACGFEHKESSVRPYPDSTCQHNGQIKQLHMSNLMPSSCRECFYAFVKDVVSSIMAEGAVLV</sequence>
<feature type="region of interest" description="Disordered" evidence="5">
    <location>
        <begin position="1"/>
        <end position="44"/>
    </location>
</feature>
<dbReference type="GO" id="GO:0008270">
    <property type="term" value="F:zinc ion binding"/>
    <property type="evidence" value="ECO:0007669"/>
    <property type="project" value="UniProtKB-KW"/>
</dbReference>
<gene>
    <name evidence="8" type="ORF">AQUCO_00200965v1</name>
</gene>
<evidence type="ECO:0000259" key="7">
    <source>
        <dbReference type="PROSITE" id="PS50089"/>
    </source>
</evidence>
<keyword evidence="1" id="KW-0479">Metal-binding</keyword>
<evidence type="ECO:0000256" key="1">
    <source>
        <dbReference type="ARBA" id="ARBA00022723"/>
    </source>
</evidence>
<evidence type="ECO:0000256" key="4">
    <source>
        <dbReference type="PROSITE-ProRule" id="PRU00175"/>
    </source>
</evidence>
<dbReference type="PROSITE" id="PS50089">
    <property type="entry name" value="ZF_RING_2"/>
    <property type="match status" value="1"/>
</dbReference>
<dbReference type="AlphaFoldDB" id="A0A2G5F5K8"/>
<feature type="region of interest" description="Disordered" evidence="5">
    <location>
        <begin position="329"/>
        <end position="380"/>
    </location>
</feature>
<accession>A0A2G5F5K8</accession>
<evidence type="ECO:0000256" key="3">
    <source>
        <dbReference type="ARBA" id="ARBA00022833"/>
    </source>
</evidence>
<dbReference type="SMART" id="SM00184">
    <property type="entry name" value="RING"/>
    <property type="match status" value="1"/>
</dbReference>
<dbReference type="PANTHER" id="PTHR47177:SF4">
    <property type="entry name" value="OS06G0283200 PROTEIN"/>
    <property type="match status" value="1"/>
</dbReference>
<dbReference type="SUPFAM" id="SSF57903">
    <property type="entry name" value="FYVE/PHD zinc finger"/>
    <property type="match status" value="1"/>
</dbReference>
<evidence type="ECO:0000256" key="5">
    <source>
        <dbReference type="SAM" id="MobiDB-lite"/>
    </source>
</evidence>
<feature type="domain" description="RING-type" evidence="7">
    <location>
        <begin position="56"/>
        <end position="98"/>
    </location>
</feature>
<dbReference type="STRING" id="218851.A0A2G5F5K8"/>
<evidence type="ECO:0000256" key="2">
    <source>
        <dbReference type="ARBA" id="ARBA00022771"/>
    </source>
</evidence>
<dbReference type="InterPro" id="IPR001841">
    <property type="entry name" value="Znf_RING"/>
</dbReference>
<dbReference type="InParanoid" id="A0A2G5F5K8"/>
<feature type="compositionally biased region" description="Polar residues" evidence="5">
    <location>
        <begin position="9"/>
        <end position="30"/>
    </location>
</feature>